<reference key="2">
    <citation type="submission" date="2011-04" db="EMBL/GenBank/DDBJ databases">
        <title>Complete sequence of chromosome of Haliscomenobacter hydrossis DSM 1100.</title>
        <authorList>
            <consortium name="US DOE Joint Genome Institute (JGI-PGF)"/>
            <person name="Lucas S."/>
            <person name="Han J."/>
            <person name="Lapidus A."/>
            <person name="Bruce D."/>
            <person name="Goodwin L."/>
            <person name="Pitluck S."/>
            <person name="Peters L."/>
            <person name="Kyrpides N."/>
            <person name="Mavromatis K."/>
            <person name="Ivanova N."/>
            <person name="Ovchinnikova G."/>
            <person name="Pagani I."/>
            <person name="Daligault H."/>
            <person name="Detter J.C."/>
            <person name="Han C."/>
            <person name="Land M."/>
            <person name="Hauser L."/>
            <person name="Markowitz V."/>
            <person name="Cheng J.-F."/>
            <person name="Hugenholtz P."/>
            <person name="Woyke T."/>
            <person name="Wu D."/>
            <person name="Verbarg S."/>
            <person name="Frueling A."/>
            <person name="Brambilla E."/>
            <person name="Klenk H.-P."/>
            <person name="Eisen J.A."/>
        </authorList>
    </citation>
    <scope>NUCLEOTIDE SEQUENCE</scope>
    <source>
        <strain>DSM 1100</strain>
    </source>
</reference>
<name>F4L388_HALH1</name>
<dbReference type="EMBL" id="CP002691">
    <property type="protein sequence ID" value="AEE51722.1"/>
    <property type="molecule type" value="Genomic_DNA"/>
</dbReference>
<dbReference type="STRING" id="760192.Halhy_3871"/>
<dbReference type="Proteomes" id="UP000008461">
    <property type="component" value="Chromosome"/>
</dbReference>
<dbReference type="KEGG" id="hhy:Halhy_3871"/>
<accession>F4L388</accession>
<organism evidence="1 2">
    <name type="scientific">Haliscomenobacter hydrossis (strain ATCC 27775 / DSM 1100 / LMG 10767 / O)</name>
    <dbReference type="NCBI Taxonomy" id="760192"/>
    <lineage>
        <taxon>Bacteria</taxon>
        <taxon>Pseudomonadati</taxon>
        <taxon>Bacteroidota</taxon>
        <taxon>Saprospiria</taxon>
        <taxon>Saprospirales</taxon>
        <taxon>Haliscomenobacteraceae</taxon>
        <taxon>Haliscomenobacter</taxon>
    </lineage>
</organism>
<proteinExistence type="predicted"/>
<protein>
    <submittedName>
        <fullName evidence="1">Uncharacterized protein</fullName>
    </submittedName>
</protein>
<evidence type="ECO:0000313" key="1">
    <source>
        <dbReference type="EMBL" id="AEE51722.1"/>
    </source>
</evidence>
<dbReference type="RefSeq" id="WP_013766261.1">
    <property type="nucleotide sequence ID" value="NC_015510.1"/>
</dbReference>
<dbReference type="AlphaFoldDB" id="F4L388"/>
<keyword evidence="2" id="KW-1185">Reference proteome</keyword>
<evidence type="ECO:0000313" key="2">
    <source>
        <dbReference type="Proteomes" id="UP000008461"/>
    </source>
</evidence>
<sequence>MKKVIPTTWLKAITTLYFLMISLFTSSAQQSNWELGIGLRPLDLEDEPYTIMLKKHISPRVGLRFGFSGMYKSSSEHFRYIHPYYDTLYSFFIKYTLVDTKLYTSTWFGLQYQIGRKNSNSRFFWYGASDAFVKYRWEYPHLQKGVDYINSTLRPGDYIVATTYDQRKTLAVGFRQSFGVQYFLNGSFSIATEAGFYYETSFTKTTNFLFGALDSPSIGGLGFIAGGSSPRNDRDFQLGFSPVMQFSFNYHF</sequence>
<dbReference type="HOGENOM" id="CLU_1101667_0_0_10"/>
<gene>
    <name evidence="1" type="ordered locus">Halhy_3871</name>
</gene>
<reference evidence="1 2" key="1">
    <citation type="journal article" date="2011" name="Stand. Genomic Sci.">
        <title>Complete genome sequence of Haliscomenobacter hydrossis type strain (O).</title>
        <authorList>
            <consortium name="US DOE Joint Genome Institute (JGI-PGF)"/>
            <person name="Daligault H."/>
            <person name="Lapidus A."/>
            <person name="Zeytun A."/>
            <person name="Nolan M."/>
            <person name="Lucas S."/>
            <person name="Del Rio T.G."/>
            <person name="Tice H."/>
            <person name="Cheng J.F."/>
            <person name="Tapia R."/>
            <person name="Han C."/>
            <person name="Goodwin L."/>
            <person name="Pitluck S."/>
            <person name="Liolios K."/>
            <person name="Pagani I."/>
            <person name="Ivanova N."/>
            <person name="Huntemann M."/>
            <person name="Mavromatis K."/>
            <person name="Mikhailova N."/>
            <person name="Pati A."/>
            <person name="Chen A."/>
            <person name="Palaniappan K."/>
            <person name="Land M."/>
            <person name="Hauser L."/>
            <person name="Brambilla E.M."/>
            <person name="Rohde M."/>
            <person name="Verbarg S."/>
            <person name="Goker M."/>
            <person name="Bristow J."/>
            <person name="Eisen J.A."/>
            <person name="Markowitz V."/>
            <person name="Hugenholtz P."/>
            <person name="Kyrpides N.C."/>
            <person name="Klenk H.P."/>
            <person name="Woyke T."/>
        </authorList>
    </citation>
    <scope>NUCLEOTIDE SEQUENCE [LARGE SCALE GENOMIC DNA]</scope>
    <source>
        <strain evidence="2">ATCC 27775 / DSM 1100 / LMG 10767 / O</strain>
    </source>
</reference>